<reference evidence="4 5" key="1">
    <citation type="journal article" date="2017" name="Front. Microbiol.">
        <title>New Insights into the Diversity of the Genus Faecalibacterium.</title>
        <authorList>
            <person name="Benevides L."/>
            <person name="Burman S."/>
            <person name="Martin R."/>
            <person name="Robert V."/>
            <person name="Thomas M."/>
            <person name="Miquel S."/>
            <person name="Chain F."/>
            <person name="Sokol H."/>
            <person name="Bermudez-Humaran L.G."/>
            <person name="Morrison M."/>
            <person name="Langella P."/>
            <person name="Azevedo V.A."/>
            <person name="Chatel J.M."/>
            <person name="Soares S."/>
        </authorList>
    </citation>
    <scope>NUCLEOTIDE SEQUENCE [LARGE SCALE GENOMIC DNA]</scope>
    <source>
        <strain evidence="4 5">CNCM I 4644</strain>
    </source>
</reference>
<accession>A0A2A7AZ12</accession>
<dbReference type="InterPro" id="IPR035940">
    <property type="entry name" value="CAP_sf"/>
</dbReference>
<name>A0A2A7AZ12_9FIRM</name>
<evidence type="ECO:0000313" key="5">
    <source>
        <dbReference type="Proteomes" id="UP000220480"/>
    </source>
</evidence>
<comment type="caution">
    <text evidence="4">The sequence shown here is derived from an EMBL/GenBank/DDBJ whole genome shotgun (WGS) entry which is preliminary data.</text>
</comment>
<dbReference type="PROSITE" id="PS51257">
    <property type="entry name" value="PROKAR_LIPOPROTEIN"/>
    <property type="match status" value="1"/>
</dbReference>
<protein>
    <recommendedName>
        <fullName evidence="3">SCP domain-containing protein</fullName>
    </recommendedName>
</protein>
<evidence type="ECO:0000313" key="4">
    <source>
        <dbReference type="EMBL" id="PDX84386.1"/>
    </source>
</evidence>
<feature type="region of interest" description="Disordered" evidence="1">
    <location>
        <begin position="27"/>
        <end position="55"/>
    </location>
</feature>
<dbReference type="Pfam" id="PF00188">
    <property type="entry name" value="CAP"/>
    <property type="match status" value="1"/>
</dbReference>
<organism evidence="4 5">
    <name type="scientific">Faecalibacterium prausnitzii</name>
    <dbReference type="NCBI Taxonomy" id="853"/>
    <lineage>
        <taxon>Bacteria</taxon>
        <taxon>Bacillati</taxon>
        <taxon>Bacillota</taxon>
        <taxon>Clostridia</taxon>
        <taxon>Eubacteriales</taxon>
        <taxon>Oscillospiraceae</taxon>
        <taxon>Faecalibacterium</taxon>
    </lineage>
</organism>
<dbReference type="AlphaFoldDB" id="A0A2A7AZ12"/>
<evidence type="ECO:0000256" key="2">
    <source>
        <dbReference type="SAM" id="SignalP"/>
    </source>
</evidence>
<sequence length="201" mass="21481">MKLWKRWTAAALAAAMALLLLAACGPSGPSAPDAPDKPGSSETGKDPTDEKTEEQKVAAVVEALNTVRKNNGNNTPLELNEQACTFAKEMAQVQLDGVNGKYGENPSTNTDYIAACANVRKKTVGEKASIGVGALQSAYPDANQFEKWAVKKWKDETEKASVERNNALVKKEATLVGVGVVQNTDSATMKNCPFMVVVMTY</sequence>
<feature type="chain" id="PRO_5039079872" description="SCP domain-containing protein" evidence="2">
    <location>
        <begin position="23"/>
        <end position="201"/>
    </location>
</feature>
<proteinExistence type="predicted"/>
<feature type="signal peptide" evidence="2">
    <location>
        <begin position="1"/>
        <end position="22"/>
    </location>
</feature>
<feature type="domain" description="SCP" evidence="3">
    <location>
        <begin position="62"/>
        <end position="194"/>
    </location>
</feature>
<feature type="compositionally biased region" description="Basic and acidic residues" evidence="1">
    <location>
        <begin position="43"/>
        <end position="55"/>
    </location>
</feature>
<dbReference type="RefSeq" id="WP_097779192.1">
    <property type="nucleotide sequence ID" value="NZ_NMTZ01000014.1"/>
</dbReference>
<dbReference type="InterPro" id="IPR014044">
    <property type="entry name" value="CAP_dom"/>
</dbReference>
<keyword evidence="2" id="KW-0732">Signal</keyword>
<dbReference type="EMBL" id="NMTZ01000014">
    <property type="protein sequence ID" value="PDX84386.1"/>
    <property type="molecule type" value="Genomic_DNA"/>
</dbReference>
<dbReference type="Proteomes" id="UP000220480">
    <property type="component" value="Unassembled WGS sequence"/>
</dbReference>
<evidence type="ECO:0000256" key="1">
    <source>
        <dbReference type="SAM" id="MobiDB-lite"/>
    </source>
</evidence>
<dbReference type="Gene3D" id="3.40.33.10">
    <property type="entry name" value="CAP"/>
    <property type="match status" value="1"/>
</dbReference>
<evidence type="ECO:0000259" key="3">
    <source>
        <dbReference type="Pfam" id="PF00188"/>
    </source>
</evidence>
<gene>
    <name evidence="4" type="ORF">CGS59_05445</name>
</gene>
<dbReference type="SUPFAM" id="SSF55797">
    <property type="entry name" value="PR-1-like"/>
    <property type="match status" value="1"/>
</dbReference>